<dbReference type="EMBL" id="BKBI01000005">
    <property type="protein sequence ID" value="GEQ35395.1"/>
    <property type="molecule type" value="Genomic_DNA"/>
</dbReference>
<protein>
    <recommendedName>
        <fullName evidence="3">Phage protein</fullName>
    </recommendedName>
</protein>
<dbReference type="GeneID" id="96912254"/>
<organism evidence="1 2">
    <name type="scientific">Marinilactibacillus psychrotolerans</name>
    <dbReference type="NCBI Taxonomy" id="191770"/>
    <lineage>
        <taxon>Bacteria</taxon>
        <taxon>Bacillati</taxon>
        <taxon>Bacillota</taxon>
        <taxon>Bacilli</taxon>
        <taxon>Lactobacillales</taxon>
        <taxon>Carnobacteriaceae</taxon>
        <taxon>Marinilactibacillus</taxon>
    </lineage>
</organism>
<reference evidence="1" key="1">
    <citation type="submission" date="2019-08" db="EMBL/GenBank/DDBJ databases">
        <title>Marinilactibacillus psychrotolerans M13-2T whole genome sequencing project.</title>
        <authorList>
            <person name="Ishikawa M."/>
            <person name="Suzuki T."/>
            <person name="Matsutani M."/>
        </authorList>
    </citation>
    <scope>NUCLEOTIDE SEQUENCE</scope>
    <source>
        <strain evidence="1">M13-2T</strain>
    </source>
</reference>
<dbReference type="RefSeq" id="WP_072693736.1">
    <property type="nucleotide sequence ID" value="NZ_BJVX01000023.1"/>
</dbReference>
<gene>
    <name evidence="1" type="ORF">M132T_09030</name>
</gene>
<proteinExistence type="predicted"/>
<dbReference type="Proteomes" id="UP000887127">
    <property type="component" value="Unassembled WGS sequence"/>
</dbReference>
<dbReference type="AlphaFoldDB" id="A0AAV3WQ31"/>
<comment type="caution">
    <text evidence="1">The sequence shown here is derived from an EMBL/GenBank/DDBJ whole genome shotgun (WGS) entry which is preliminary data.</text>
</comment>
<evidence type="ECO:0000313" key="1">
    <source>
        <dbReference type="EMBL" id="GEQ35395.1"/>
    </source>
</evidence>
<evidence type="ECO:0000313" key="2">
    <source>
        <dbReference type="Proteomes" id="UP000887127"/>
    </source>
</evidence>
<sequence>MENEKLWELVEKWKESKETFQLNSDGLETLSTLHLSESDFHDATLELLDIPISEGGLWK</sequence>
<evidence type="ECO:0008006" key="3">
    <source>
        <dbReference type="Google" id="ProtNLM"/>
    </source>
</evidence>
<accession>A0AAV3WQ31</accession>
<name>A0AAV3WQ31_9LACT</name>